<evidence type="ECO:0000313" key="10">
    <source>
        <dbReference type="Proteomes" id="UP000019132"/>
    </source>
</evidence>
<proteinExistence type="inferred from homology"/>
<organism evidence="9 10">
    <name type="scientific">Globisporangium ultimum (strain ATCC 200006 / CBS 805.95 / DAOM BR144)</name>
    <name type="common">Pythium ultimum</name>
    <dbReference type="NCBI Taxonomy" id="431595"/>
    <lineage>
        <taxon>Eukaryota</taxon>
        <taxon>Sar</taxon>
        <taxon>Stramenopiles</taxon>
        <taxon>Oomycota</taxon>
        <taxon>Peronosporomycetes</taxon>
        <taxon>Pythiales</taxon>
        <taxon>Pythiaceae</taxon>
        <taxon>Globisporangium</taxon>
    </lineage>
</organism>
<dbReference type="InterPro" id="IPR037185">
    <property type="entry name" value="EmrE-like"/>
</dbReference>
<feature type="transmembrane region" description="Helical" evidence="7">
    <location>
        <begin position="155"/>
        <end position="173"/>
    </location>
</feature>
<feature type="transmembrane region" description="Helical" evidence="7">
    <location>
        <begin position="255"/>
        <end position="275"/>
    </location>
</feature>
<evidence type="ECO:0008006" key="11">
    <source>
        <dbReference type="Google" id="ProtNLM"/>
    </source>
</evidence>
<evidence type="ECO:0000256" key="2">
    <source>
        <dbReference type="ARBA" id="ARBA00007863"/>
    </source>
</evidence>
<evidence type="ECO:0000256" key="6">
    <source>
        <dbReference type="ARBA" id="ARBA00023136"/>
    </source>
</evidence>
<dbReference type="PANTHER" id="PTHR14233:SF4">
    <property type="entry name" value="SOLUTE CARRIER FAMILY 35 MEMBER F2"/>
    <property type="match status" value="1"/>
</dbReference>
<evidence type="ECO:0000256" key="7">
    <source>
        <dbReference type="SAM" id="Phobius"/>
    </source>
</evidence>
<feature type="transmembrane region" description="Helical" evidence="7">
    <location>
        <begin position="37"/>
        <end position="55"/>
    </location>
</feature>
<keyword evidence="8" id="KW-0732">Signal</keyword>
<dbReference type="EnsemblProtists" id="PYU1_T001785">
    <property type="protein sequence ID" value="PYU1_T001785"/>
    <property type="gene ID" value="PYU1_G001784"/>
</dbReference>
<evidence type="ECO:0000256" key="5">
    <source>
        <dbReference type="ARBA" id="ARBA00022989"/>
    </source>
</evidence>
<dbReference type="EMBL" id="GL376634">
    <property type="status" value="NOT_ANNOTATED_CDS"/>
    <property type="molecule type" value="Genomic_DNA"/>
</dbReference>
<dbReference type="eggNOG" id="KOG2766">
    <property type="taxonomic scope" value="Eukaryota"/>
</dbReference>
<keyword evidence="5 7" id="KW-1133">Transmembrane helix</keyword>
<evidence type="ECO:0000256" key="1">
    <source>
        <dbReference type="ARBA" id="ARBA00004141"/>
    </source>
</evidence>
<comment type="subcellular location">
    <subcellularLocation>
        <location evidence="1">Membrane</location>
        <topology evidence="1">Multi-pass membrane protein</topology>
    </subcellularLocation>
</comment>
<feature type="signal peptide" evidence="8">
    <location>
        <begin position="1"/>
        <end position="21"/>
    </location>
</feature>
<feature type="transmembrane region" description="Helical" evidence="7">
    <location>
        <begin position="224"/>
        <end position="248"/>
    </location>
</feature>
<dbReference type="InterPro" id="IPR009262">
    <property type="entry name" value="SLC35_F1/F2/F6"/>
</dbReference>
<evidence type="ECO:0000313" key="9">
    <source>
        <dbReference type="EnsemblProtists" id="PYU1_T001785"/>
    </source>
</evidence>
<dbReference type="InterPro" id="IPR052221">
    <property type="entry name" value="SLC35F_Transporter"/>
</dbReference>
<evidence type="ECO:0000256" key="4">
    <source>
        <dbReference type="ARBA" id="ARBA00022692"/>
    </source>
</evidence>
<dbReference type="GO" id="GO:0022857">
    <property type="term" value="F:transmembrane transporter activity"/>
    <property type="evidence" value="ECO:0007669"/>
    <property type="project" value="InterPro"/>
</dbReference>
<feature type="chain" id="PRO_5003870850" description="EamA domain-containing protein" evidence="8">
    <location>
        <begin position="22"/>
        <end position="328"/>
    </location>
</feature>
<feature type="transmembrane region" description="Helical" evidence="7">
    <location>
        <begin position="67"/>
        <end position="90"/>
    </location>
</feature>
<feature type="transmembrane region" description="Helical" evidence="7">
    <location>
        <begin position="96"/>
        <end position="117"/>
    </location>
</feature>
<reference evidence="10" key="2">
    <citation type="submission" date="2010-04" db="EMBL/GenBank/DDBJ databases">
        <authorList>
            <person name="Buell R."/>
            <person name="Hamilton J."/>
            <person name="Hostetler J."/>
        </authorList>
    </citation>
    <scope>NUCLEOTIDE SEQUENCE [LARGE SCALE GENOMIC DNA]</scope>
    <source>
        <strain evidence="10">DAOM:BR144</strain>
    </source>
</reference>
<protein>
    <recommendedName>
        <fullName evidence="11">EamA domain-containing protein</fullName>
    </recommendedName>
</protein>
<keyword evidence="4 7" id="KW-0812">Transmembrane</keyword>
<dbReference type="InParanoid" id="K3W9Z4"/>
<dbReference type="VEuPathDB" id="FungiDB:PYU1_G001784"/>
<reference evidence="10" key="1">
    <citation type="journal article" date="2010" name="Genome Biol.">
        <title>Genome sequence of the necrotrophic plant pathogen Pythium ultimum reveals original pathogenicity mechanisms and effector repertoire.</title>
        <authorList>
            <person name="Levesque C.A."/>
            <person name="Brouwer H."/>
            <person name="Cano L."/>
            <person name="Hamilton J.P."/>
            <person name="Holt C."/>
            <person name="Huitema E."/>
            <person name="Raffaele S."/>
            <person name="Robideau G.P."/>
            <person name="Thines M."/>
            <person name="Win J."/>
            <person name="Zerillo M.M."/>
            <person name="Beakes G.W."/>
            <person name="Boore J.L."/>
            <person name="Busam D."/>
            <person name="Dumas B."/>
            <person name="Ferriera S."/>
            <person name="Fuerstenberg S.I."/>
            <person name="Gachon C.M."/>
            <person name="Gaulin E."/>
            <person name="Govers F."/>
            <person name="Grenville-Briggs L."/>
            <person name="Horner N."/>
            <person name="Hostetler J."/>
            <person name="Jiang R.H."/>
            <person name="Johnson J."/>
            <person name="Krajaejun T."/>
            <person name="Lin H."/>
            <person name="Meijer H.J."/>
            <person name="Moore B."/>
            <person name="Morris P."/>
            <person name="Phuntmart V."/>
            <person name="Puiu D."/>
            <person name="Shetty J."/>
            <person name="Stajich J.E."/>
            <person name="Tripathy S."/>
            <person name="Wawra S."/>
            <person name="van West P."/>
            <person name="Whitty B.R."/>
            <person name="Coutinho P.M."/>
            <person name="Henrissat B."/>
            <person name="Martin F."/>
            <person name="Thomas P.D."/>
            <person name="Tyler B.M."/>
            <person name="De Vries R.P."/>
            <person name="Kamoun S."/>
            <person name="Yandell M."/>
            <person name="Tisserat N."/>
            <person name="Buell C.R."/>
        </authorList>
    </citation>
    <scope>NUCLEOTIDE SEQUENCE</scope>
    <source>
        <strain evidence="10">DAOM:BR144</strain>
    </source>
</reference>
<evidence type="ECO:0000256" key="3">
    <source>
        <dbReference type="ARBA" id="ARBA00022448"/>
    </source>
</evidence>
<dbReference type="PANTHER" id="PTHR14233">
    <property type="entry name" value="DUF914-RELATED"/>
    <property type="match status" value="1"/>
</dbReference>
<dbReference type="SUPFAM" id="SSF103481">
    <property type="entry name" value="Multidrug resistance efflux transporter EmrE"/>
    <property type="match status" value="2"/>
</dbReference>
<evidence type="ECO:0000256" key="8">
    <source>
        <dbReference type="SAM" id="SignalP"/>
    </source>
</evidence>
<reference evidence="9" key="3">
    <citation type="submission" date="2015-02" db="UniProtKB">
        <authorList>
            <consortium name="EnsemblProtists"/>
        </authorList>
    </citation>
    <scope>IDENTIFICATION</scope>
    <source>
        <strain evidence="9">DAOM BR144</strain>
    </source>
</reference>
<feature type="transmembrane region" description="Helical" evidence="7">
    <location>
        <begin position="193"/>
        <end position="212"/>
    </location>
</feature>
<accession>K3W9Z4</accession>
<comment type="similarity">
    <text evidence="2">Belongs to the SLC35F solute transporter family.</text>
</comment>
<dbReference type="GO" id="GO:0016020">
    <property type="term" value="C:membrane"/>
    <property type="evidence" value="ECO:0007669"/>
    <property type="project" value="UniProtKB-SubCell"/>
</dbReference>
<dbReference type="OMA" id="VRYHWAQ"/>
<dbReference type="AlphaFoldDB" id="K3W9Z4"/>
<name>K3W9Z4_GLOUD</name>
<dbReference type="HOGENOM" id="CLU_039639_2_0_1"/>
<dbReference type="Proteomes" id="UP000019132">
    <property type="component" value="Unassembled WGS sequence"/>
</dbReference>
<dbReference type="Pfam" id="PF06027">
    <property type="entry name" value="SLC35F"/>
    <property type="match status" value="1"/>
</dbReference>
<keyword evidence="6 7" id="KW-0472">Membrane</keyword>
<sequence>NRVLVLGQFISLLIAFTGVFTQTLNQNYQIQIPVTQSAGNYLLLCVYLVFPLLRWRREKKYELEIPWWKYVLLALADVEGNFLVVCAYKYTSISSAMLLDCFTIPVVMLLSAVFLSAKYTRMHFVAVSFCLGGITILVVSDILRDQANWDGQFSWNASALYGDFLCLLGSSIYACSNVGQEYLVKKKDRQMEFLGMIGLCGFVISSLQAVAFEGDVLREIQWTTPSVLCLLGYIGTLFLMYTCTSVFLKDGDAAVFNLSLLTSDFFAVVAAKYLFNEELSWLYFVGFSMIIAGLLIYNRSDAPTSDLDDKLEAQQGTTIQLLASADHA</sequence>
<keyword evidence="10" id="KW-1185">Reference proteome</keyword>
<feature type="transmembrane region" description="Helical" evidence="7">
    <location>
        <begin position="124"/>
        <end position="143"/>
    </location>
</feature>
<keyword evidence="3" id="KW-0813">Transport</keyword>
<feature type="transmembrane region" description="Helical" evidence="7">
    <location>
        <begin position="281"/>
        <end position="297"/>
    </location>
</feature>